<comment type="similarity">
    <text evidence="5">Belongs to the copine family.</text>
</comment>
<dbReference type="FunCoup" id="F6WS10">
    <property type="interactions" value="2"/>
</dbReference>
<reference evidence="20" key="2">
    <citation type="submission" date="2025-08" db="UniProtKB">
        <authorList>
            <consortium name="Ensembl"/>
        </authorList>
    </citation>
    <scope>IDENTIFICATION</scope>
</reference>
<keyword evidence="13" id="KW-0472">Membrane</keyword>
<dbReference type="PROSITE" id="PS50004">
    <property type="entry name" value="C2"/>
    <property type="match status" value="2"/>
</dbReference>
<evidence type="ECO:0000256" key="13">
    <source>
        <dbReference type="ARBA" id="ARBA00023136"/>
    </source>
</evidence>
<dbReference type="Proteomes" id="UP000008144">
    <property type="component" value="Unassembled WGS sequence"/>
</dbReference>
<comment type="function">
    <text evidence="15">Calcium-dependent phospholipid-binding protein that plays a role in ERBB2-mediated tumor cell migration in response to growth factor heregulin stimulation.</text>
</comment>
<dbReference type="Pfam" id="PF00168">
    <property type="entry name" value="C2"/>
    <property type="match status" value="2"/>
</dbReference>
<dbReference type="SUPFAM" id="SSF49562">
    <property type="entry name" value="C2 domain (Calcium/lipid-binding domain, CaLB)"/>
    <property type="match status" value="2"/>
</dbReference>
<dbReference type="InterPro" id="IPR002035">
    <property type="entry name" value="VWF_A"/>
</dbReference>
<dbReference type="GO" id="GO:0005634">
    <property type="term" value="C:nucleus"/>
    <property type="evidence" value="ECO:0007669"/>
    <property type="project" value="UniProtKB-SubCell"/>
</dbReference>
<comment type="subunit">
    <text evidence="16">Monomer. Interacts with ERBB2 (preferentially with the tyrosine phosphorylated form); this interaction occurs at the cell membrane and is increased in a growth factor heregulin-dependent manner. Interacts with SHC1; this interaction may mediate the binding of CPNE3 with ERBB2. Interacts with RACK1.</text>
</comment>
<feature type="domain" description="C2" evidence="19">
    <location>
        <begin position="20"/>
        <end position="145"/>
    </location>
</feature>
<reference evidence="21" key="1">
    <citation type="journal article" date="2002" name="Science">
        <title>The draft genome of Ciona intestinalis: insights into chordate and vertebrate origins.</title>
        <authorList>
            <person name="Dehal P."/>
            <person name="Satou Y."/>
            <person name="Campbell R.K."/>
            <person name="Chapman J."/>
            <person name="Degnan B."/>
            <person name="De Tomaso A."/>
            <person name="Davidson B."/>
            <person name="Di Gregorio A."/>
            <person name="Gelpke M."/>
            <person name="Goodstein D.M."/>
            <person name="Harafuji N."/>
            <person name="Hastings K.E."/>
            <person name="Ho I."/>
            <person name="Hotta K."/>
            <person name="Huang W."/>
            <person name="Kawashima T."/>
            <person name="Lemaire P."/>
            <person name="Martinez D."/>
            <person name="Meinertzhagen I.A."/>
            <person name="Necula S."/>
            <person name="Nonaka M."/>
            <person name="Putnam N."/>
            <person name="Rash S."/>
            <person name="Saiga H."/>
            <person name="Satake M."/>
            <person name="Terry A."/>
            <person name="Yamada L."/>
            <person name="Wang H.G."/>
            <person name="Awazu S."/>
            <person name="Azumi K."/>
            <person name="Boore J."/>
            <person name="Branno M."/>
            <person name="Chin-Bow S."/>
            <person name="DeSantis R."/>
            <person name="Doyle S."/>
            <person name="Francino P."/>
            <person name="Keys D.N."/>
            <person name="Haga S."/>
            <person name="Hayashi H."/>
            <person name="Hino K."/>
            <person name="Imai K.S."/>
            <person name="Inaba K."/>
            <person name="Kano S."/>
            <person name="Kobayashi K."/>
            <person name="Kobayashi M."/>
            <person name="Lee B.I."/>
            <person name="Makabe K.W."/>
            <person name="Manohar C."/>
            <person name="Matassi G."/>
            <person name="Medina M."/>
            <person name="Mochizuki Y."/>
            <person name="Mount S."/>
            <person name="Morishita T."/>
            <person name="Miura S."/>
            <person name="Nakayama A."/>
            <person name="Nishizaka S."/>
            <person name="Nomoto H."/>
            <person name="Ohta F."/>
            <person name="Oishi K."/>
            <person name="Rigoutsos I."/>
            <person name="Sano M."/>
            <person name="Sasaki A."/>
            <person name="Sasakura Y."/>
            <person name="Shoguchi E."/>
            <person name="Shin-i T."/>
            <person name="Spagnuolo A."/>
            <person name="Stainier D."/>
            <person name="Suzuki M.M."/>
            <person name="Tassy O."/>
            <person name="Takatori N."/>
            <person name="Tokuoka M."/>
            <person name="Yagi K."/>
            <person name="Yoshizaki F."/>
            <person name="Wada S."/>
            <person name="Zhang C."/>
            <person name="Hyatt P.D."/>
            <person name="Larimer F."/>
            <person name="Detter C."/>
            <person name="Doggett N."/>
            <person name="Glavina T."/>
            <person name="Hawkins T."/>
            <person name="Richardson P."/>
            <person name="Lucas S."/>
            <person name="Kohara Y."/>
            <person name="Levine M."/>
            <person name="Satoh N."/>
            <person name="Rokhsar D.S."/>
        </authorList>
    </citation>
    <scope>NUCLEOTIDE SEQUENCE [LARGE SCALE GENOMIC DNA]</scope>
</reference>
<evidence type="ECO:0000256" key="14">
    <source>
        <dbReference type="ARBA" id="ARBA00023242"/>
    </source>
</evidence>
<evidence type="ECO:0000256" key="2">
    <source>
        <dbReference type="ARBA" id="ARBA00004236"/>
    </source>
</evidence>
<dbReference type="Pfam" id="PF07002">
    <property type="entry name" value="Copine"/>
    <property type="match status" value="1"/>
</dbReference>
<keyword evidence="8" id="KW-0597">Phosphoprotein</keyword>
<comment type="subcellular location">
    <subcellularLocation>
        <location evidence="3">Cell junction</location>
        <location evidence="3">Focal adhesion</location>
    </subcellularLocation>
    <subcellularLocation>
        <location evidence="2">Cell membrane</location>
    </subcellularLocation>
    <subcellularLocation>
        <location evidence="4">Cytoplasm</location>
    </subcellularLocation>
    <subcellularLocation>
        <location evidence="1">Nucleus</location>
    </subcellularLocation>
</comment>
<dbReference type="FunFam" id="2.60.40.150:FF:000099">
    <property type="entry name" value="Copine 3"/>
    <property type="match status" value="1"/>
</dbReference>
<dbReference type="InterPro" id="IPR010734">
    <property type="entry name" value="Copine_C"/>
</dbReference>
<dbReference type="HOGENOM" id="CLU_020452_3_2_1"/>
<dbReference type="InParanoid" id="F6WS10"/>
<evidence type="ECO:0000256" key="1">
    <source>
        <dbReference type="ARBA" id="ARBA00004123"/>
    </source>
</evidence>
<evidence type="ECO:0000256" key="16">
    <source>
        <dbReference type="ARBA" id="ARBA00065466"/>
    </source>
</evidence>
<dbReference type="Ensembl" id="ENSCINT00000004307.3">
    <property type="protein sequence ID" value="ENSCINP00000004307.3"/>
    <property type="gene ID" value="ENSCING00000002114.3"/>
</dbReference>
<evidence type="ECO:0000256" key="4">
    <source>
        <dbReference type="ARBA" id="ARBA00004496"/>
    </source>
</evidence>
<sequence length="567" mass="63448">QVKHNATNKPSLKVLNQKYMAATKLDTMNQPPPTSCHSKVELRISCKDLLDKDILSKSDPICAVFWCRDGRWVEQGRTEMIMNNLNPQFAKTILLDYYFEEVQKLKISVFDIDDASQNLSQADFLGEVETTLGHIVSHGSITENLKLVDKRPAGKGTITVTAEEQSGSKEVATVSFSANKLDKKDWFGKSDPYLELHRVGPDGRMLMIHRTEYVKNTLDPKWKPFKISVQALCGGDYDAQIIIHCYDWNSNGSCDLIGTFNATFRNFLEASTTKATWDCMNQEKKKKKGNKYKNSGVICLDSCKVETEYSFLDFILGGCQINFTVAIDFTGSNGDPRNPQSLHFMNPSQPNQYLQALRSVGAVCQDYDSDKLFPGLGFGAKVPPSYQVSHEFPLNFNFQNPFCAGIQGLEQAYQMCLPQVQLYGPTNFTPVINHVMRFADQESKQSTASNYYILLILTDGVISDFVQTKDAIVAASHLPMSIIIVGVGGADFSEMNALDGDEVRLCDRSGRQCARDIVQFVPFREFQNANPEQLAKHVLAEVPTQAISYFKTRGIPPLQKPTPPPQF</sequence>
<evidence type="ECO:0000256" key="12">
    <source>
        <dbReference type="ARBA" id="ARBA00022949"/>
    </source>
</evidence>
<evidence type="ECO:0000256" key="10">
    <source>
        <dbReference type="ARBA" id="ARBA00022737"/>
    </source>
</evidence>
<dbReference type="GO" id="GO:0005925">
    <property type="term" value="C:focal adhesion"/>
    <property type="evidence" value="ECO:0007669"/>
    <property type="project" value="UniProtKB-SubCell"/>
</dbReference>
<evidence type="ECO:0000256" key="6">
    <source>
        <dbReference type="ARBA" id="ARBA00022475"/>
    </source>
</evidence>
<dbReference type="Gene3D" id="2.60.40.150">
    <property type="entry name" value="C2 domain"/>
    <property type="match status" value="2"/>
</dbReference>
<keyword evidence="12" id="KW-0965">Cell junction</keyword>
<dbReference type="InterPro" id="IPR037768">
    <property type="entry name" value="C2B_Copine"/>
</dbReference>
<dbReference type="PANTHER" id="PTHR10857:SF102">
    <property type="entry name" value="C2 DOMAIN-CONTAINING PROTEIN"/>
    <property type="match status" value="1"/>
</dbReference>
<evidence type="ECO:0000313" key="21">
    <source>
        <dbReference type="Proteomes" id="UP000008144"/>
    </source>
</evidence>
<keyword evidence="7" id="KW-0963">Cytoplasm</keyword>
<dbReference type="GeneTree" id="ENSGT00940000154968"/>
<reference evidence="20" key="3">
    <citation type="submission" date="2025-09" db="UniProtKB">
        <authorList>
            <consortium name="Ensembl"/>
        </authorList>
    </citation>
    <scope>IDENTIFICATION</scope>
</reference>
<evidence type="ECO:0000256" key="9">
    <source>
        <dbReference type="ARBA" id="ARBA00022723"/>
    </source>
</evidence>
<dbReference type="CDD" id="cd04048">
    <property type="entry name" value="C2A_Copine"/>
    <property type="match status" value="1"/>
</dbReference>
<dbReference type="GO" id="GO:0071277">
    <property type="term" value="P:cellular response to calcium ion"/>
    <property type="evidence" value="ECO:0000318"/>
    <property type="project" value="GO_Central"/>
</dbReference>
<dbReference type="STRING" id="7719.ENSCINP00000004307"/>
<dbReference type="InterPro" id="IPR045052">
    <property type="entry name" value="Copine"/>
</dbReference>
<evidence type="ECO:0000256" key="18">
    <source>
        <dbReference type="ARBA" id="ARBA00076171"/>
    </source>
</evidence>
<dbReference type="CDD" id="cd04047">
    <property type="entry name" value="C2B_Copine"/>
    <property type="match status" value="1"/>
</dbReference>
<protein>
    <recommendedName>
        <fullName evidence="17">Copine-3</fullName>
    </recommendedName>
    <alternativeName>
        <fullName evidence="18">Copine III</fullName>
    </alternativeName>
</protein>
<dbReference type="OMA" id="IICIKRC"/>
<evidence type="ECO:0000256" key="15">
    <source>
        <dbReference type="ARBA" id="ARBA00058857"/>
    </source>
</evidence>
<evidence type="ECO:0000256" key="7">
    <source>
        <dbReference type="ARBA" id="ARBA00022490"/>
    </source>
</evidence>
<keyword evidence="11" id="KW-0106">Calcium</keyword>
<name>F6WS10_CIOIN</name>
<proteinExistence type="inferred from homology"/>
<dbReference type="SUPFAM" id="SSF53300">
    <property type="entry name" value="vWA-like"/>
    <property type="match status" value="1"/>
</dbReference>
<evidence type="ECO:0000313" key="20">
    <source>
        <dbReference type="Ensembl" id="ENSCINP00000004307.3"/>
    </source>
</evidence>
<dbReference type="InterPro" id="IPR036465">
    <property type="entry name" value="vWFA_dom_sf"/>
</dbReference>
<dbReference type="GO" id="GO:0005544">
    <property type="term" value="F:calcium-dependent phospholipid binding"/>
    <property type="evidence" value="ECO:0000318"/>
    <property type="project" value="GO_Central"/>
</dbReference>
<feature type="domain" description="C2" evidence="19">
    <location>
        <begin position="152"/>
        <end position="278"/>
    </location>
</feature>
<dbReference type="FunFam" id="2.60.40.150:FF:000042">
    <property type="entry name" value="Copine 3"/>
    <property type="match status" value="1"/>
</dbReference>
<keyword evidence="9" id="KW-0479">Metal-binding</keyword>
<keyword evidence="14" id="KW-0539">Nucleus</keyword>
<dbReference type="SMART" id="SM00327">
    <property type="entry name" value="VWA"/>
    <property type="match status" value="1"/>
</dbReference>
<organism evidence="20 21">
    <name type="scientific">Ciona intestinalis</name>
    <name type="common">Transparent sea squirt</name>
    <name type="synonym">Ascidia intestinalis</name>
    <dbReference type="NCBI Taxonomy" id="7719"/>
    <lineage>
        <taxon>Eukaryota</taxon>
        <taxon>Metazoa</taxon>
        <taxon>Chordata</taxon>
        <taxon>Tunicata</taxon>
        <taxon>Ascidiacea</taxon>
        <taxon>Phlebobranchia</taxon>
        <taxon>Cionidae</taxon>
        <taxon>Ciona</taxon>
    </lineage>
</organism>
<dbReference type="PANTHER" id="PTHR10857">
    <property type="entry name" value="COPINE"/>
    <property type="match status" value="1"/>
</dbReference>
<keyword evidence="21" id="KW-1185">Reference proteome</keyword>
<dbReference type="GO" id="GO:0005886">
    <property type="term" value="C:plasma membrane"/>
    <property type="evidence" value="ECO:0000318"/>
    <property type="project" value="GO_Central"/>
</dbReference>
<evidence type="ECO:0000256" key="3">
    <source>
        <dbReference type="ARBA" id="ARBA00004246"/>
    </source>
</evidence>
<accession>F6WS10</accession>
<evidence type="ECO:0000259" key="19">
    <source>
        <dbReference type="PROSITE" id="PS50004"/>
    </source>
</evidence>
<gene>
    <name evidence="20" type="primary">LOC100175701</name>
</gene>
<evidence type="ECO:0000256" key="5">
    <source>
        <dbReference type="ARBA" id="ARBA00009048"/>
    </source>
</evidence>
<dbReference type="SMART" id="SM00239">
    <property type="entry name" value="C2"/>
    <property type="match status" value="2"/>
</dbReference>
<keyword evidence="6" id="KW-1003">Cell membrane</keyword>
<dbReference type="GO" id="GO:0005737">
    <property type="term" value="C:cytoplasm"/>
    <property type="evidence" value="ECO:0007669"/>
    <property type="project" value="UniProtKB-SubCell"/>
</dbReference>
<dbReference type="AlphaFoldDB" id="F6WS10"/>
<dbReference type="GO" id="GO:0046872">
    <property type="term" value="F:metal ion binding"/>
    <property type="evidence" value="ECO:0007669"/>
    <property type="project" value="UniProtKB-KW"/>
</dbReference>
<evidence type="ECO:0000256" key="17">
    <source>
        <dbReference type="ARBA" id="ARBA00074834"/>
    </source>
</evidence>
<evidence type="ECO:0000256" key="8">
    <source>
        <dbReference type="ARBA" id="ARBA00022553"/>
    </source>
</evidence>
<evidence type="ECO:0000256" key="11">
    <source>
        <dbReference type="ARBA" id="ARBA00022837"/>
    </source>
</evidence>
<dbReference type="InterPro" id="IPR035892">
    <property type="entry name" value="C2_domain_sf"/>
</dbReference>
<keyword evidence="10" id="KW-0677">Repeat</keyword>
<dbReference type="InterPro" id="IPR000008">
    <property type="entry name" value="C2_dom"/>
</dbReference>